<sequence>MQHHNEDGCVEWGAGRRVFLCGHEEVVEAETFTLYCSAAEAAEDKSCGKEPKKPSLGTTRLDEPCEDCKETDDWEQREGVWERKE</sequence>
<keyword evidence="3" id="KW-1185">Reference proteome</keyword>
<feature type="region of interest" description="Disordered" evidence="1">
    <location>
        <begin position="43"/>
        <end position="65"/>
    </location>
</feature>
<protein>
    <submittedName>
        <fullName evidence="2">Uncharacterized protein</fullName>
    </submittedName>
</protein>
<reference evidence="2" key="1">
    <citation type="submission" date="2022-07" db="EMBL/GenBank/DDBJ databases">
        <title>Draft genome sequence of Zalerion maritima ATCC 34329, a (micro)plastics degrading marine fungus.</title>
        <authorList>
            <person name="Paco A."/>
            <person name="Goncalves M.F.M."/>
            <person name="Rocha-Santos T.A.P."/>
            <person name="Alves A."/>
        </authorList>
    </citation>
    <scope>NUCLEOTIDE SEQUENCE</scope>
    <source>
        <strain evidence="2">ATCC 34329</strain>
    </source>
</reference>
<accession>A0AAD5WMR0</accession>
<dbReference type="AlphaFoldDB" id="A0AAD5WMR0"/>
<name>A0AAD5WMR0_9PEZI</name>
<organism evidence="2 3">
    <name type="scientific">Zalerion maritima</name>
    <dbReference type="NCBI Taxonomy" id="339359"/>
    <lineage>
        <taxon>Eukaryota</taxon>
        <taxon>Fungi</taxon>
        <taxon>Dikarya</taxon>
        <taxon>Ascomycota</taxon>
        <taxon>Pezizomycotina</taxon>
        <taxon>Sordariomycetes</taxon>
        <taxon>Lulworthiomycetidae</taxon>
        <taxon>Lulworthiales</taxon>
        <taxon>Lulworthiaceae</taxon>
        <taxon>Zalerion</taxon>
    </lineage>
</organism>
<proteinExistence type="predicted"/>
<feature type="compositionally biased region" description="Basic and acidic residues" evidence="1">
    <location>
        <begin position="43"/>
        <end position="53"/>
    </location>
</feature>
<dbReference type="Proteomes" id="UP001201980">
    <property type="component" value="Unassembled WGS sequence"/>
</dbReference>
<dbReference type="EMBL" id="JAKWBI020001046">
    <property type="protein sequence ID" value="KAJ2891586.1"/>
    <property type="molecule type" value="Genomic_DNA"/>
</dbReference>
<gene>
    <name evidence="2" type="ORF">MKZ38_000192</name>
</gene>
<comment type="caution">
    <text evidence="2">The sequence shown here is derived from an EMBL/GenBank/DDBJ whole genome shotgun (WGS) entry which is preliminary data.</text>
</comment>
<evidence type="ECO:0000313" key="2">
    <source>
        <dbReference type="EMBL" id="KAJ2891586.1"/>
    </source>
</evidence>
<evidence type="ECO:0000313" key="3">
    <source>
        <dbReference type="Proteomes" id="UP001201980"/>
    </source>
</evidence>
<evidence type="ECO:0000256" key="1">
    <source>
        <dbReference type="SAM" id="MobiDB-lite"/>
    </source>
</evidence>